<dbReference type="AlphaFoldDB" id="S9UTZ0"/>
<reference evidence="2 3" key="1">
    <citation type="journal article" date="2013" name="PLoS ONE">
        <title>Predicting the Proteins of Angomonas deanei, Strigomonas culicis and Their Respective Endosymbionts Reveals New Aspects of the Trypanosomatidae Family.</title>
        <authorList>
            <person name="Motta M.C."/>
            <person name="Martins A.C."/>
            <person name="de Souza S.S."/>
            <person name="Catta-Preta C.M."/>
            <person name="Silva R."/>
            <person name="Klein C.C."/>
            <person name="de Almeida L.G."/>
            <person name="de Lima Cunha O."/>
            <person name="Ciapina L.P."/>
            <person name="Brocchi M."/>
            <person name="Colabardini A.C."/>
            <person name="de Araujo Lima B."/>
            <person name="Machado C.R."/>
            <person name="de Almeida Soares C.M."/>
            <person name="Probst C.M."/>
            <person name="de Menezes C.B."/>
            <person name="Thompson C.E."/>
            <person name="Bartholomeu D.C."/>
            <person name="Gradia D.F."/>
            <person name="Pavoni D.P."/>
            <person name="Grisard E.C."/>
            <person name="Fantinatti-Garboggini F."/>
            <person name="Marchini F.K."/>
            <person name="Rodrigues-Luiz G.F."/>
            <person name="Wagner G."/>
            <person name="Goldman G.H."/>
            <person name="Fietto J.L."/>
            <person name="Elias M.C."/>
            <person name="Goldman M.H."/>
            <person name="Sagot M.F."/>
            <person name="Pereira M."/>
            <person name="Stoco P.H."/>
            <person name="de Mendonca-Neto R.P."/>
            <person name="Teixeira S.M."/>
            <person name="Maciel T.E."/>
            <person name="de Oliveira Mendes T.A."/>
            <person name="Urmenyi T.P."/>
            <person name="de Souza W."/>
            <person name="Schenkman S."/>
            <person name="de Vasconcelos A.T."/>
        </authorList>
    </citation>
    <scope>NUCLEOTIDE SEQUENCE [LARGE SCALE GENOMIC DNA]</scope>
</reference>
<organism evidence="2 3">
    <name type="scientific">Strigomonas culicis</name>
    <dbReference type="NCBI Taxonomy" id="28005"/>
    <lineage>
        <taxon>Eukaryota</taxon>
        <taxon>Discoba</taxon>
        <taxon>Euglenozoa</taxon>
        <taxon>Kinetoplastea</taxon>
        <taxon>Metakinetoplastina</taxon>
        <taxon>Trypanosomatida</taxon>
        <taxon>Trypanosomatidae</taxon>
        <taxon>Strigomonadinae</taxon>
        <taxon>Strigomonas</taxon>
    </lineage>
</organism>
<evidence type="ECO:0000313" key="3">
    <source>
        <dbReference type="Proteomes" id="UP000015354"/>
    </source>
</evidence>
<dbReference type="Proteomes" id="UP000015354">
    <property type="component" value="Unassembled WGS sequence"/>
</dbReference>
<dbReference type="EMBL" id="ATMH01010162">
    <property type="protein sequence ID" value="EPY18011.1"/>
    <property type="molecule type" value="Genomic_DNA"/>
</dbReference>
<feature type="region of interest" description="Disordered" evidence="1">
    <location>
        <begin position="162"/>
        <end position="183"/>
    </location>
</feature>
<feature type="region of interest" description="Disordered" evidence="1">
    <location>
        <begin position="54"/>
        <end position="95"/>
    </location>
</feature>
<gene>
    <name evidence="2" type="ORF">STCU_10254</name>
</gene>
<comment type="caution">
    <text evidence="2">The sequence shown here is derived from an EMBL/GenBank/DDBJ whole genome shotgun (WGS) entry which is preliminary data.</text>
</comment>
<name>S9UTZ0_9TRYP</name>
<sequence length="276" mass="30245">MSAFSRFSRRNRDDTECDVSSCVTARRTASRGTTGCSLVACTALLPFKESLSSLESSSREDETPLSTSSTVFDPYASLPAMGESDVSNDGGSGSDLDMWRTHLNEGADATLRRSLPQQRLAEVSVNLVATSAGGAAQVPRLPPFLMDNTPGEGEVRVVLPPRMDVSDSGEGRKEDTVSQLQDVDVKDKSDADCSSHFYYTEFGVTRVVDSAASDLRTVTPNEIPAPRSYSKTQSEHYYKPYPTRCSDMPPSTRRHPWVSFTEGTDFIHLCKAKKRH</sequence>
<evidence type="ECO:0000313" key="2">
    <source>
        <dbReference type="EMBL" id="EPY18011.1"/>
    </source>
</evidence>
<keyword evidence="3" id="KW-1185">Reference proteome</keyword>
<proteinExistence type="predicted"/>
<protein>
    <submittedName>
        <fullName evidence="2">Uncharacterized protein</fullName>
    </submittedName>
</protein>
<accession>S9UTZ0</accession>
<evidence type="ECO:0000256" key="1">
    <source>
        <dbReference type="SAM" id="MobiDB-lite"/>
    </source>
</evidence>